<dbReference type="RefSeq" id="WP_183322261.1">
    <property type="nucleotide sequence ID" value="NZ_JACHVQ010000003.1"/>
</dbReference>
<evidence type="ECO:0000256" key="5">
    <source>
        <dbReference type="ARBA" id="ARBA00022970"/>
    </source>
</evidence>
<dbReference type="CDD" id="cd06582">
    <property type="entry name" value="TM_PBP1_LivH_like"/>
    <property type="match status" value="1"/>
</dbReference>
<feature type="transmembrane region" description="Helical" evidence="9">
    <location>
        <begin position="191"/>
        <end position="210"/>
    </location>
</feature>
<feature type="transmembrane region" description="Helical" evidence="9">
    <location>
        <begin position="6"/>
        <end position="27"/>
    </location>
</feature>
<keyword evidence="5" id="KW-0029">Amino-acid transport</keyword>
<protein>
    <submittedName>
        <fullName evidence="10">Branched-subunit amino acid ABC-type transport system permease component</fullName>
    </submittedName>
</protein>
<feature type="transmembrane region" description="Helical" evidence="9">
    <location>
        <begin position="34"/>
        <end position="54"/>
    </location>
</feature>
<dbReference type="InterPro" id="IPR001851">
    <property type="entry name" value="ABC_transp_permease"/>
</dbReference>
<evidence type="ECO:0000256" key="7">
    <source>
        <dbReference type="ARBA" id="ARBA00023136"/>
    </source>
</evidence>
<feature type="transmembrane region" description="Helical" evidence="9">
    <location>
        <begin position="140"/>
        <end position="163"/>
    </location>
</feature>
<proteinExistence type="inferred from homology"/>
<evidence type="ECO:0000256" key="3">
    <source>
        <dbReference type="ARBA" id="ARBA00022475"/>
    </source>
</evidence>
<dbReference type="PANTHER" id="PTHR11795">
    <property type="entry name" value="BRANCHED-CHAIN AMINO ACID TRANSPORT SYSTEM PERMEASE PROTEIN LIVH"/>
    <property type="match status" value="1"/>
</dbReference>
<keyword evidence="3" id="KW-1003">Cell membrane</keyword>
<evidence type="ECO:0000256" key="1">
    <source>
        <dbReference type="ARBA" id="ARBA00004651"/>
    </source>
</evidence>
<evidence type="ECO:0000256" key="4">
    <source>
        <dbReference type="ARBA" id="ARBA00022692"/>
    </source>
</evidence>
<keyword evidence="2" id="KW-0813">Transport</keyword>
<feature type="transmembrane region" description="Helical" evidence="9">
    <location>
        <begin position="60"/>
        <end position="87"/>
    </location>
</feature>
<dbReference type="GO" id="GO:0022857">
    <property type="term" value="F:transmembrane transporter activity"/>
    <property type="evidence" value="ECO:0007669"/>
    <property type="project" value="InterPro"/>
</dbReference>
<organism evidence="10 11">
    <name type="scientific">Flexivirga oryzae</name>
    <dbReference type="NCBI Taxonomy" id="1794944"/>
    <lineage>
        <taxon>Bacteria</taxon>
        <taxon>Bacillati</taxon>
        <taxon>Actinomycetota</taxon>
        <taxon>Actinomycetes</taxon>
        <taxon>Micrococcales</taxon>
        <taxon>Dermacoccaceae</taxon>
        <taxon>Flexivirga</taxon>
    </lineage>
</organism>
<dbReference type="PANTHER" id="PTHR11795:SF442">
    <property type="entry name" value="ABC TRANSPORTER ATP-BINDING PROTEIN"/>
    <property type="match status" value="1"/>
</dbReference>
<evidence type="ECO:0000256" key="9">
    <source>
        <dbReference type="SAM" id="Phobius"/>
    </source>
</evidence>
<keyword evidence="7 9" id="KW-0472">Membrane</keyword>
<feature type="transmembrane region" description="Helical" evidence="9">
    <location>
        <begin position="230"/>
        <end position="254"/>
    </location>
</feature>
<comment type="similarity">
    <text evidence="8">Belongs to the binding-protein-dependent transport system permease family. LivHM subfamily.</text>
</comment>
<comment type="subcellular location">
    <subcellularLocation>
        <location evidence="1">Cell membrane</location>
        <topology evidence="1">Multi-pass membrane protein</topology>
    </subcellularLocation>
</comment>
<dbReference type="GO" id="GO:0005886">
    <property type="term" value="C:plasma membrane"/>
    <property type="evidence" value="ECO:0007669"/>
    <property type="project" value="UniProtKB-SubCell"/>
</dbReference>
<evidence type="ECO:0000256" key="8">
    <source>
        <dbReference type="ARBA" id="ARBA00037998"/>
    </source>
</evidence>
<keyword evidence="4 9" id="KW-0812">Transmembrane</keyword>
<comment type="caution">
    <text evidence="10">The sequence shown here is derived from an EMBL/GenBank/DDBJ whole genome shotgun (WGS) entry which is preliminary data.</text>
</comment>
<reference evidence="10 11" key="1">
    <citation type="submission" date="2020-08" db="EMBL/GenBank/DDBJ databases">
        <title>Sequencing the genomes of 1000 actinobacteria strains.</title>
        <authorList>
            <person name="Klenk H.-P."/>
        </authorList>
    </citation>
    <scope>NUCLEOTIDE SEQUENCE [LARGE SCALE GENOMIC DNA]</scope>
    <source>
        <strain evidence="10 11">DSM 105369</strain>
    </source>
</reference>
<keyword evidence="6 9" id="KW-1133">Transmembrane helix</keyword>
<name>A0A839NFB8_9MICO</name>
<feature type="transmembrane region" description="Helical" evidence="9">
    <location>
        <begin position="261"/>
        <end position="280"/>
    </location>
</feature>
<dbReference type="InterPro" id="IPR052157">
    <property type="entry name" value="BCAA_transport_permease"/>
</dbReference>
<dbReference type="Pfam" id="PF02653">
    <property type="entry name" value="BPD_transp_2"/>
    <property type="match status" value="1"/>
</dbReference>
<evidence type="ECO:0000256" key="6">
    <source>
        <dbReference type="ARBA" id="ARBA00022989"/>
    </source>
</evidence>
<evidence type="ECO:0000313" key="10">
    <source>
        <dbReference type="EMBL" id="MBB2893835.1"/>
    </source>
</evidence>
<sequence>MVELLNAIVSGLALAMPLFLAASGLTLIYGVMRVINFAHGGFFMVGAYVATSALRGQVHGFWAFIGAVILAGIVVAIFSAACEEIIFRWLDPSEHMLSLLASYALSLIIAGGAVQIWGAAAKTQPAPPLLAGSWSFGGVVLAQNDVFMIIMGLLLAAGLWALLNQTSFGKQATAVAGDPVMAEALGIRVRWVAIGVFAAGGLLAGMAGGLASPQYSIAPGLDQLFVLQSFAVIILGGFGSIGGAFGASLLLGLLESILATYAPSLSGYGFYVAMAIVLMLRPQGLAIAFRPRRAPQPEVSA</sequence>
<keyword evidence="11" id="KW-1185">Reference proteome</keyword>
<feature type="transmembrane region" description="Helical" evidence="9">
    <location>
        <begin position="99"/>
        <end position="120"/>
    </location>
</feature>
<dbReference type="EMBL" id="JACHVQ010000003">
    <property type="protein sequence ID" value="MBB2893835.1"/>
    <property type="molecule type" value="Genomic_DNA"/>
</dbReference>
<dbReference type="GO" id="GO:0006865">
    <property type="term" value="P:amino acid transport"/>
    <property type="evidence" value="ECO:0007669"/>
    <property type="project" value="UniProtKB-KW"/>
</dbReference>
<accession>A0A839NFB8</accession>
<evidence type="ECO:0000313" key="11">
    <source>
        <dbReference type="Proteomes" id="UP000559182"/>
    </source>
</evidence>
<dbReference type="Proteomes" id="UP000559182">
    <property type="component" value="Unassembled WGS sequence"/>
</dbReference>
<gene>
    <name evidence="10" type="ORF">FHU39_003866</name>
</gene>
<dbReference type="AlphaFoldDB" id="A0A839NFB8"/>
<evidence type="ECO:0000256" key="2">
    <source>
        <dbReference type="ARBA" id="ARBA00022448"/>
    </source>
</evidence>